<organism evidence="1 2">
    <name type="scientific">Murinocardiopsis flavida</name>
    <dbReference type="NCBI Taxonomy" id="645275"/>
    <lineage>
        <taxon>Bacteria</taxon>
        <taxon>Bacillati</taxon>
        <taxon>Actinomycetota</taxon>
        <taxon>Actinomycetes</taxon>
        <taxon>Streptosporangiales</taxon>
        <taxon>Nocardiopsidaceae</taxon>
        <taxon>Murinocardiopsis</taxon>
    </lineage>
</organism>
<evidence type="ECO:0000313" key="1">
    <source>
        <dbReference type="EMBL" id="PSK82254.1"/>
    </source>
</evidence>
<protein>
    <submittedName>
        <fullName evidence="1">Uncharacterized protein</fullName>
    </submittedName>
</protein>
<evidence type="ECO:0000313" key="2">
    <source>
        <dbReference type="Proteomes" id="UP000240542"/>
    </source>
</evidence>
<sequence length="71" mass="7762">MLARAYGNAAQLTYRFGWFSLASSGLDRMENAAAHSGQPLLTAHATQQRALICSHTRPMARRNASFNAHST</sequence>
<reference evidence="1 2" key="1">
    <citation type="submission" date="2018-03" db="EMBL/GenBank/DDBJ databases">
        <title>Genomic Encyclopedia of Archaeal and Bacterial Type Strains, Phase II (KMG-II): from individual species to whole genera.</title>
        <authorList>
            <person name="Goeker M."/>
        </authorList>
    </citation>
    <scope>NUCLEOTIDE SEQUENCE [LARGE SCALE GENOMIC DNA]</scope>
    <source>
        <strain evidence="1 2">DSM 45312</strain>
    </source>
</reference>
<name>A0A2P8CBA6_9ACTN</name>
<dbReference type="AlphaFoldDB" id="A0A2P8CBA6"/>
<accession>A0A2P8CBA6</accession>
<dbReference type="EMBL" id="PYGA01000043">
    <property type="protein sequence ID" value="PSK82254.1"/>
    <property type="molecule type" value="Genomic_DNA"/>
</dbReference>
<proteinExistence type="predicted"/>
<comment type="caution">
    <text evidence="1">The sequence shown here is derived from an EMBL/GenBank/DDBJ whole genome shotgun (WGS) entry which is preliminary data.</text>
</comment>
<keyword evidence="2" id="KW-1185">Reference proteome</keyword>
<dbReference type="Proteomes" id="UP000240542">
    <property type="component" value="Unassembled WGS sequence"/>
</dbReference>
<gene>
    <name evidence="1" type="ORF">CLV63_14324</name>
</gene>